<protein>
    <recommendedName>
        <fullName evidence="3">F-box domain-containing protein</fullName>
    </recommendedName>
</protein>
<organism evidence="1 2">
    <name type="scientific">Tricholomella constricta</name>
    <dbReference type="NCBI Taxonomy" id="117010"/>
    <lineage>
        <taxon>Eukaryota</taxon>
        <taxon>Fungi</taxon>
        <taxon>Dikarya</taxon>
        <taxon>Basidiomycota</taxon>
        <taxon>Agaricomycotina</taxon>
        <taxon>Agaricomycetes</taxon>
        <taxon>Agaricomycetidae</taxon>
        <taxon>Agaricales</taxon>
        <taxon>Tricholomatineae</taxon>
        <taxon>Lyophyllaceae</taxon>
        <taxon>Tricholomella</taxon>
    </lineage>
</organism>
<evidence type="ECO:0008006" key="3">
    <source>
        <dbReference type="Google" id="ProtNLM"/>
    </source>
</evidence>
<gene>
    <name evidence="1" type="ORF">D9615_001024</name>
</gene>
<keyword evidence="2" id="KW-1185">Reference proteome</keyword>
<dbReference type="AlphaFoldDB" id="A0A8H5HL15"/>
<dbReference type="SUPFAM" id="SSF81383">
    <property type="entry name" value="F-box domain"/>
    <property type="match status" value="1"/>
</dbReference>
<sequence>MPIPNSKAVAGYLPNFLLTRFKLGFTPCYIHRLPLDIFVDHIFVHLCIEDIMRLRRVNKAFFLLTHEPVIWKRILRRLNVPLPPIRPTFRYALEATDFEVEQLVSRAISLEDNWRNPRTEAKSSMLFSTHYNILDMKLLPGGKYLIASVKDEYRYFLMVYCLDHPKGPKALARLPTQMKAYHLQAKYIKYKGEQVIMIAYVRRSWAENGPTNLDANDYGYRTSIDPPHPMVHELLCVTVNLEMLEKLSNPDLTFDEPETTMLALADKEKGPFCQVAATVASFPIDHVSLYDRDEVPFVALVQRPGMIVFIDLTANLITTFYCGSHPEFAGKPFAIKAFRYLPDQADILVFLSIQLDVPATDDSPAVTQYLQIAEIFKEPELDGGIEVGYPFDVEILGNANINDVTVHVSDHPSLTTIPGQSHPQHSDPPPPPISVFMENEKSSSLAHYAIWPSRLEEPTHYLYYYDLEHVCFQTRHDCDPLYVSHVVPGSLRAIVYTARKDDRKDAVKLDSIRRYISPEFQKNEYPIPRHHHYSDVMGKKFRKMPTNTYGTVPLDSKGLQPYKTNGLAAIAWDEGVGRLCLAAANTPQIEVVDFAVVVHPDRRFDQWKRAQGYLTS</sequence>
<evidence type="ECO:0000313" key="1">
    <source>
        <dbReference type="EMBL" id="KAF5385016.1"/>
    </source>
</evidence>
<dbReference type="InterPro" id="IPR036047">
    <property type="entry name" value="F-box-like_dom_sf"/>
</dbReference>
<accession>A0A8H5HL15</accession>
<name>A0A8H5HL15_9AGAR</name>
<comment type="caution">
    <text evidence="1">The sequence shown here is derived from an EMBL/GenBank/DDBJ whole genome shotgun (WGS) entry which is preliminary data.</text>
</comment>
<dbReference type="EMBL" id="JAACJP010000004">
    <property type="protein sequence ID" value="KAF5385016.1"/>
    <property type="molecule type" value="Genomic_DNA"/>
</dbReference>
<reference evidence="1 2" key="1">
    <citation type="journal article" date="2020" name="ISME J.">
        <title>Uncovering the hidden diversity of litter-decomposition mechanisms in mushroom-forming fungi.</title>
        <authorList>
            <person name="Floudas D."/>
            <person name="Bentzer J."/>
            <person name="Ahren D."/>
            <person name="Johansson T."/>
            <person name="Persson P."/>
            <person name="Tunlid A."/>
        </authorList>
    </citation>
    <scope>NUCLEOTIDE SEQUENCE [LARGE SCALE GENOMIC DNA]</scope>
    <source>
        <strain evidence="1 2">CBS 661.87</strain>
    </source>
</reference>
<proteinExistence type="predicted"/>
<dbReference type="Proteomes" id="UP000565441">
    <property type="component" value="Unassembled WGS sequence"/>
</dbReference>
<dbReference type="Gene3D" id="1.20.1280.50">
    <property type="match status" value="1"/>
</dbReference>
<dbReference type="OrthoDB" id="3219396at2759"/>
<evidence type="ECO:0000313" key="2">
    <source>
        <dbReference type="Proteomes" id="UP000565441"/>
    </source>
</evidence>